<dbReference type="Pfam" id="PF04488">
    <property type="entry name" value="Gly_transf_sug"/>
    <property type="match status" value="1"/>
</dbReference>
<gene>
    <name evidence="2" type="ORF">SY111_18040</name>
</gene>
<dbReference type="InterPro" id="IPR051706">
    <property type="entry name" value="Glycosyltransferase_domain"/>
</dbReference>
<comment type="caution">
    <text evidence="2">The sequence shown here is derived from an EMBL/GenBank/DDBJ whole genome shotgun (WGS) entry which is preliminary data.</text>
</comment>
<dbReference type="PANTHER" id="PTHR32385:SF15">
    <property type="entry name" value="INOSITOL PHOSPHOCERAMIDE MANNOSYLTRANSFERASE 1"/>
    <property type="match status" value="1"/>
</dbReference>
<evidence type="ECO:0000313" key="2">
    <source>
        <dbReference type="EMBL" id="GET09180.1"/>
    </source>
</evidence>
<name>A0A6F9XVL9_9LACO</name>
<dbReference type="GO" id="GO:0000030">
    <property type="term" value="F:mannosyltransferase activity"/>
    <property type="evidence" value="ECO:0007669"/>
    <property type="project" value="TreeGrafter"/>
</dbReference>
<dbReference type="Proteomes" id="UP000494178">
    <property type="component" value="Unassembled WGS sequence"/>
</dbReference>
<evidence type="ECO:0000256" key="1">
    <source>
        <dbReference type="ARBA" id="ARBA00022679"/>
    </source>
</evidence>
<dbReference type="GO" id="GO:0051999">
    <property type="term" value="P:mannosyl-inositol phosphorylceramide biosynthetic process"/>
    <property type="evidence" value="ECO:0007669"/>
    <property type="project" value="TreeGrafter"/>
</dbReference>
<keyword evidence="1 2" id="KW-0808">Transferase</keyword>
<dbReference type="AlphaFoldDB" id="A0A6F9XVL9"/>
<accession>A0A6F9XVL9</accession>
<protein>
    <submittedName>
        <fullName evidence="2">Glycosyl transferase</fullName>
    </submittedName>
</protein>
<dbReference type="SUPFAM" id="SSF53448">
    <property type="entry name" value="Nucleotide-diphospho-sugar transferases"/>
    <property type="match status" value="1"/>
</dbReference>
<dbReference type="EMBL" id="BLAN01000120">
    <property type="protein sequence ID" value="GET09180.1"/>
    <property type="molecule type" value="Genomic_DNA"/>
</dbReference>
<reference evidence="2" key="1">
    <citation type="submission" date="2019-10" db="EMBL/GenBank/DDBJ databases">
        <title>Lactobacillus agilis SY111 Whole Genome Sequencing Project.</title>
        <authorList>
            <person name="Suzuki S."/>
            <person name="Endo A."/>
            <person name="Maeno S."/>
            <person name="Shiwa Y."/>
            <person name="Matsutani M."/>
            <person name="Kajikawa A."/>
        </authorList>
    </citation>
    <scope>NUCLEOTIDE SEQUENCE</scope>
    <source>
        <strain evidence="2">SY111</strain>
    </source>
</reference>
<organism evidence="2">
    <name type="scientific">Ligilactobacillus agilis</name>
    <dbReference type="NCBI Taxonomy" id="1601"/>
    <lineage>
        <taxon>Bacteria</taxon>
        <taxon>Bacillati</taxon>
        <taxon>Bacillota</taxon>
        <taxon>Bacilli</taxon>
        <taxon>Lactobacillales</taxon>
        <taxon>Lactobacillaceae</taxon>
        <taxon>Ligilactobacillus</taxon>
    </lineage>
</organism>
<dbReference type="RefSeq" id="WP_172586419.1">
    <property type="nucleotide sequence ID" value="NZ_BLAN01000120.1"/>
</dbReference>
<dbReference type="InterPro" id="IPR007577">
    <property type="entry name" value="GlycoTrfase_DXD_sugar-bd_CS"/>
</dbReference>
<dbReference type="Gene3D" id="3.90.550.20">
    <property type="match status" value="1"/>
</dbReference>
<proteinExistence type="predicted"/>
<sequence>MIPKVIHYCWFGGNKLPKSVKKNIESWKKYCPDYKIVRWDESNFDVNSNEFVREAYAAKAWAFVSDYVRLKVVYDNGGVYLDTDVELIKNLDHLLNDNSYFFEHQGVHLVATGLGFGAVKGSEAVNCMLGEYNNLNFSLDKKEELACPRLNTRALKKIGFKYSNKILRNEWGVVYPPKYADPYTLGQSENLRCAETVSIHHYDASWTGIINRVKLKLYRKIGMDKIIQIKKLLNR</sequence>
<dbReference type="PANTHER" id="PTHR32385">
    <property type="entry name" value="MANNOSYL PHOSPHORYLINOSITOL CERAMIDE SYNTHASE"/>
    <property type="match status" value="1"/>
</dbReference>
<dbReference type="InterPro" id="IPR029044">
    <property type="entry name" value="Nucleotide-diphossugar_trans"/>
</dbReference>
<dbReference type="GO" id="GO:0016020">
    <property type="term" value="C:membrane"/>
    <property type="evidence" value="ECO:0007669"/>
    <property type="project" value="GOC"/>
</dbReference>